<evidence type="ECO:0008006" key="2">
    <source>
        <dbReference type="Google" id="ProtNLM"/>
    </source>
</evidence>
<reference evidence="1" key="1">
    <citation type="submission" date="2024-02" db="EMBL/GenBank/DDBJ databases">
        <title>Sediminibacterium planktonica sp. nov. and Sediminibacterium longus sp. nov., isolated from surface lake and river water.</title>
        <authorList>
            <person name="Watanabe K."/>
            <person name="Takemine S."/>
            <person name="Ishii Y."/>
            <person name="Ogata Y."/>
            <person name="Shindo C."/>
            <person name="Suda W."/>
        </authorList>
    </citation>
    <scope>NUCLEOTIDE SEQUENCE</scope>
    <source>
        <strain evidence="1">KACHI17</strain>
    </source>
</reference>
<protein>
    <recommendedName>
        <fullName evidence="2">Carbohydrate-binding domain-containing protein</fullName>
    </recommendedName>
</protein>
<accession>A0AAT9GHR2</accession>
<dbReference type="AlphaFoldDB" id="A0AAT9GHR2"/>
<dbReference type="EMBL" id="AP029612">
    <property type="protein sequence ID" value="BFG70058.1"/>
    <property type="molecule type" value="Genomic_DNA"/>
</dbReference>
<name>A0AAT9GHR2_9BACT</name>
<dbReference type="RefSeq" id="WP_353550350.1">
    <property type="nucleotide sequence ID" value="NZ_AP029612.1"/>
</dbReference>
<proteinExistence type="predicted"/>
<gene>
    <name evidence="1" type="ORF">KACHI17_09390</name>
</gene>
<sequence>MFRYNVILLIFLSLGIIRVSDIQANDFCDTLPLKHITNGELDDWDPASFDIDEVSGIRFATENDKEKLYVAMYIVNKSVQSRISQAGMQLMIDIKGKKRESTYIEFPVKKEPLTASFNQNVQGQDQSFTDRLAASMLFLKKKGFKDQLQDIEIEPVGTASDIQLSFGWDERNILYIEYEIPFKRLALMEGLTGKEISVGFKLNAQESLPQPPSPAVPIGSFNARLVAVPAGSMPPASSRTNGIQNSNAGSTNKILEPQQLFWMKHVLN</sequence>
<organism evidence="1">
    <name type="scientific">Sediminibacterium sp. KACHI17</name>
    <dbReference type="NCBI Taxonomy" id="1751071"/>
    <lineage>
        <taxon>Bacteria</taxon>
        <taxon>Pseudomonadati</taxon>
        <taxon>Bacteroidota</taxon>
        <taxon>Chitinophagia</taxon>
        <taxon>Chitinophagales</taxon>
        <taxon>Chitinophagaceae</taxon>
        <taxon>Sediminibacterium</taxon>
    </lineage>
</organism>
<evidence type="ECO:0000313" key="1">
    <source>
        <dbReference type="EMBL" id="BFG70058.1"/>
    </source>
</evidence>